<gene>
    <name evidence="3" type="ORF">EV385_4602</name>
</gene>
<keyword evidence="2" id="KW-0812">Transmembrane</keyword>
<dbReference type="AlphaFoldDB" id="A0A4Q7ZPS5"/>
<evidence type="ECO:0000313" key="4">
    <source>
        <dbReference type="Proteomes" id="UP000292564"/>
    </source>
</evidence>
<accession>A0A4Q7ZPS5</accession>
<comment type="caution">
    <text evidence="3">The sequence shown here is derived from an EMBL/GenBank/DDBJ whole genome shotgun (WGS) entry which is preliminary data.</text>
</comment>
<keyword evidence="2" id="KW-1133">Transmembrane helix</keyword>
<organism evidence="3 4">
    <name type="scientific">Krasilnikovia cinnamomea</name>
    <dbReference type="NCBI Taxonomy" id="349313"/>
    <lineage>
        <taxon>Bacteria</taxon>
        <taxon>Bacillati</taxon>
        <taxon>Actinomycetota</taxon>
        <taxon>Actinomycetes</taxon>
        <taxon>Micromonosporales</taxon>
        <taxon>Micromonosporaceae</taxon>
        <taxon>Krasilnikovia</taxon>
    </lineage>
</organism>
<evidence type="ECO:0008006" key="5">
    <source>
        <dbReference type="Google" id="ProtNLM"/>
    </source>
</evidence>
<evidence type="ECO:0000313" key="3">
    <source>
        <dbReference type="EMBL" id="RZU52721.1"/>
    </source>
</evidence>
<sequence>MTTQASYGQDFAGYPSPSDPYTSQPLLPRPQYPTAPPWAQPPTAPPSEFDLEAPHLRHGQALVRYPEELELATRPRPPAAWPVAVWTLLFGVFGAIPARRRAATARRIRAGVAPYWIVFGVSLVLGALVTVGVGQALILPGYLELREGAVLKQLQENIVTDGELQKAAKLTATEAKCQALDERGDDGLRGYSCVLTLASGKDKVLRVTADSNGDWTVMKRR</sequence>
<dbReference type="RefSeq" id="WP_130511303.1">
    <property type="nucleotide sequence ID" value="NZ_SHKY01000001.1"/>
</dbReference>
<feature type="transmembrane region" description="Helical" evidence="2">
    <location>
        <begin position="79"/>
        <end position="96"/>
    </location>
</feature>
<evidence type="ECO:0000256" key="1">
    <source>
        <dbReference type="SAM" id="MobiDB-lite"/>
    </source>
</evidence>
<feature type="transmembrane region" description="Helical" evidence="2">
    <location>
        <begin position="116"/>
        <end position="143"/>
    </location>
</feature>
<evidence type="ECO:0000256" key="2">
    <source>
        <dbReference type="SAM" id="Phobius"/>
    </source>
</evidence>
<dbReference type="OrthoDB" id="3294943at2"/>
<protein>
    <recommendedName>
        <fullName evidence="5">DUF4333 domain-containing protein</fullName>
    </recommendedName>
</protein>
<reference evidence="3 4" key="1">
    <citation type="submission" date="2019-02" db="EMBL/GenBank/DDBJ databases">
        <title>Sequencing the genomes of 1000 actinobacteria strains.</title>
        <authorList>
            <person name="Klenk H.-P."/>
        </authorList>
    </citation>
    <scope>NUCLEOTIDE SEQUENCE [LARGE SCALE GENOMIC DNA]</scope>
    <source>
        <strain evidence="3 4">DSM 45162</strain>
    </source>
</reference>
<name>A0A4Q7ZPS5_9ACTN</name>
<feature type="region of interest" description="Disordered" evidence="1">
    <location>
        <begin position="1"/>
        <end position="51"/>
    </location>
</feature>
<dbReference type="Proteomes" id="UP000292564">
    <property type="component" value="Unassembled WGS sequence"/>
</dbReference>
<keyword evidence="4" id="KW-1185">Reference proteome</keyword>
<proteinExistence type="predicted"/>
<dbReference type="EMBL" id="SHKY01000001">
    <property type="protein sequence ID" value="RZU52721.1"/>
    <property type="molecule type" value="Genomic_DNA"/>
</dbReference>
<keyword evidence="2" id="KW-0472">Membrane</keyword>
<feature type="compositionally biased region" description="Pro residues" evidence="1">
    <location>
        <begin position="27"/>
        <end position="45"/>
    </location>
</feature>